<accession>A0A3A3YXS9</accession>
<dbReference type="InterPro" id="IPR015421">
    <property type="entry name" value="PyrdxlP-dep_Trfase_major"/>
</dbReference>
<dbReference type="InterPro" id="IPR015422">
    <property type="entry name" value="PyrdxlP-dep_Trfase_small"/>
</dbReference>
<dbReference type="Proteomes" id="UP000265614">
    <property type="component" value="Unassembled WGS sequence"/>
</dbReference>
<protein>
    <submittedName>
        <fullName evidence="2">Aminotransferase class V-fold PLP-dependent enzyme</fullName>
    </submittedName>
</protein>
<dbReference type="SUPFAM" id="SSF53383">
    <property type="entry name" value="PLP-dependent transferases"/>
    <property type="match status" value="1"/>
</dbReference>
<feature type="domain" description="Aminotransferase class V" evidence="1">
    <location>
        <begin position="60"/>
        <end position="294"/>
    </location>
</feature>
<evidence type="ECO:0000259" key="1">
    <source>
        <dbReference type="Pfam" id="PF00266"/>
    </source>
</evidence>
<organism evidence="2 3">
    <name type="scientific">Vallicoccus soli</name>
    <dbReference type="NCBI Taxonomy" id="2339232"/>
    <lineage>
        <taxon>Bacteria</taxon>
        <taxon>Bacillati</taxon>
        <taxon>Actinomycetota</taxon>
        <taxon>Actinomycetes</taxon>
        <taxon>Motilibacterales</taxon>
        <taxon>Vallicoccaceae</taxon>
        <taxon>Vallicoccus</taxon>
    </lineage>
</organism>
<dbReference type="InterPro" id="IPR000192">
    <property type="entry name" value="Aminotrans_V_dom"/>
</dbReference>
<dbReference type="Gene3D" id="3.90.1150.10">
    <property type="entry name" value="Aspartate Aminotransferase, domain 1"/>
    <property type="match status" value="1"/>
</dbReference>
<comment type="caution">
    <text evidence="2">The sequence shown here is derived from an EMBL/GenBank/DDBJ whole genome shotgun (WGS) entry which is preliminary data.</text>
</comment>
<evidence type="ECO:0000313" key="3">
    <source>
        <dbReference type="Proteomes" id="UP000265614"/>
    </source>
</evidence>
<keyword evidence="2" id="KW-0032">Aminotransferase</keyword>
<dbReference type="PANTHER" id="PTHR43586:SF21">
    <property type="entry name" value="PYRIDOXAL PHOSPHATE (PLP)-DEPENDENT ASPARTATE AMINOTRANSFERASE SUPERFAMILY"/>
    <property type="match status" value="1"/>
</dbReference>
<dbReference type="GO" id="GO:0008483">
    <property type="term" value="F:transaminase activity"/>
    <property type="evidence" value="ECO:0007669"/>
    <property type="project" value="UniProtKB-KW"/>
</dbReference>
<reference evidence="2 3" key="1">
    <citation type="submission" date="2018-09" db="EMBL/GenBank/DDBJ databases">
        <title>YIM 75000 draft genome.</title>
        <authorList>
            <person name="Tang S."/>
            <person name="Feng Y."/>
        </authorList>
    </citation>
    <scope>NUCLEOTIDE SEQUENCE [LARGE SCALE GENOMIC DNA]</scope>
    <source>
        <strain evidence="2 3">YIM 75000</strain>
    </source>
</reference>
<name>A0A3A3YXS9_9ACTN</name>
<keyword evidence="2" id="KW-0808">Transferase</keyword>
<dbReference type="OrthoDB" id="250246at2"/>
<keyword evidence="3" id="KW-1185">Reference proteome</keyword>
<sequence>MTAPALDAPLAQDLFDVDPGYLDAATMGVPPRPAAAALREAVDAWVVGRASAAGYDPFVQRSRAEYAALVGVDASQVAVGSTTSAFAGVVAGSLPDGAEVVCVDGDFTSMVFPFLVQAGRGVTVRHVPLEGLADALDERTHLVAFSLVQSACGRVADLEAVLEAAARTGTRTFVDVTQAAGWMPFDASRVDWSVCSGYKWLCMPRGTAFLTARPGRLDELVPSQAGWYAGEDVWASTYGPGMRLASSARRFDLSPAWLAWVGGAEALAVLRGLGPERVGAHDVALANALREDLGLAPSGSAVLSLPVDGGERRLAEAGVRAASRAGRVRIAFHLWNTLADVEAASRALRG</sequence>
<proteinExistence type="predicted"/>
<dbReference type="RefSeq" id="WP_119950207.1">
    <property type="nucleotide sequence ID" value="NZ_QZEZ01000003.1"/>
</dbReference>
<dbReference type="PANTHER" id="PTHR43586">
    <property type="entry name" value="CYSTEINE DESULFURASE"/>
    <property type="match status" value="1"/>
</dbReference>
<gene>
    <name evidence="2" type="ORF">D5H78_09575</name>
</gene>
<dbReference type="Gene3D" id="3.40.640.10">
    <property type="entry name" value="Type I PLP-dependent aspartate aminotransferase-like (Major domain)"/>
    <property type="match status" value="1"/>
</dbReference>
<dbReference type="EMBL" id="QZEZ01000003">
    <property type="protein sequence ID" value="RJK96458.1"/>
    <property type="molecule type" value="Genomic_DNA"/>
</dbReference>
<dbReference type="AlphaFoldDB" id="A0A3A3YXS9"/>
<dbReference type="Pfam" id="PF00266">
    <property type="entry name" value="Aminotran_5"/>
    <property type="match status" value="1"/>
</dbReference>
<dbReference type="InterPro" id="IPR015424">
    <property type="entry name" value="PyrdxlP-dep_Trfase"/>
</dbReference>
<evidence type="ECO:0000313" key="2">
    <source>
        <dbReference type="EMBL" id="RJK96458.1"/>
    </source>
</evidence>